<dbReference type="GO" id="GO:0020037">
    <property type="term" value="F:heme binding"/>
    <property type="evidence" value="ECO:0007669"/>
    <property type="project" value="UniProtKB-UniRule"/>
</dbReference>
<dbReference type="OMA" id="GGAFWIE"/>
<keyword evidence="4" id="KW-1133">Transmembrane helix</keyword>
<dbReference type="SUPFAM" id="SSF55856">
    <property type="entry name" value="Cytochrome b5-like heme/steroid binding domain"/>
    <property type="match status" value="1"/>
</dbReference>
<dbReference type="RefSeq" id="XP_018024757.1">
    <property type="nucleotide sequence ID" value="XM_018169268.2"/>
</dbReference>
<feature type="transmembrane region" description="Helical" evidence="4">
    <location>
        <begin position="163"/>
        <end position="193"/>
    </location>
</feature>
<dbReference type="PROSITE" id="PS00191">
    <property type="entry name" value="CYTOCHROME_B5_1"/>
    <property type="match status" value="1"/>
</dbReference>
<dbReference type="InterPro" id="IPR001199">
    <property type="entry name" value="Cyt_B5-like_heme/steroid-bd"/>
</dbReference>
<evidence type="ECO:0000313" key="6">
    <source>
        <dbReference type="Proteomes" id="UP000694843"/>
    </source>
</evidence>
<keyword evidence="4" id="KW-0812">Transmembrane</keyword>
<dbReference type="OrthoDB" id="260519at2759"/>
<dbReference type="PANTHER" id="PTHR16740">
    <property type="entry name" value="CYTOCHROME B5-RELATED PROTEIN-RELATED"/>
    <property type="match status" value="1"/>
</dbReference>
<protein>
    <submittedName>
        <fullName evidence="7">Cytochrome b5-related protein</fullName>
    </submittedName>
</protein>
<feature type="transmembrane region" description="Helical" evidence="4">
    <location>
        <begin position="322"/>
        <end position="342"/>
    </location>
</feature>
<dbReference type="KEGG" id="hazt:108680445"/>
<evidence type="ECO:0000256" key="4">
    <source>
        <dbReference type="RuleBase" id="RU362121"/>
    </source>
</evidence>
<dbReference type="GeneID" id="108680445"/>
<dbReference type="Pfam" id="PF00173">
    <property type="entry name" value="Cyt-b5"/>
    <property type="match status" value="1"/>
</dbReference>
<proteinExistence type="inferred from homology"/>
<feature type="transmembrane region" description="Helical" evidence="4">
    <location>
        <begin position="295"/>
        <end position="316"/>
    </location>
</feature>
<sequence>MAPSVSARSSQNFACLASDGRKNPTPGFRVDCPTGREDGIKSKTGDAWIAGKRIDDDIGSLWRIHDKLYDLTNFIAKHPGGRFWLETTRGTDITEAFESAHVNPAVAKMLPKFYVREATNKRNSPYTFHEDGFYKTLQRKVWPILKKIGTGPNLKIRLLMDSYVAIFLALLVTASLYHSYLAACGAGVVLWMICALSHNFFHQADNFRMYYFDLSLMASAEWRITHGLSHHLFTNTLYDFEISVLEPAMRFLPDPHKHIMNKYVSPVACHLVLLFAFFVNGFKRIAAIIMGTHKLVWANALPLVECALMMLVSGSVQTGFSLWMAMVFSSSFCFSWIGVVAAHHHPEIYHAYDTFRSDPDWGLCQLDAVRDKVEVTGSLFLTSISFGDHTLHHLFPTVDASKLPHLYPVFLETCKEFNVNFSFLPAKQLVCGMYTQLCSNKPNPEPPRFPRDQPLLPEVIRNMMEEDKDTKYQKEK</sequence>
<dbReference type="InterPro" id="IPR005804">
    <property type="entry name" value="FA_desaturase_dom"/>
</dbReference>
<dbReference type="GO" id="GO:0046872">
    <property type="term" value="F:metal ion binding"/>
    <property type="evidence" value="ECO:0007669"/>
    <property type="project" value="UniProtKB-UniRule"/>
</dbReference>
<keyword evidence="2 4" id="KW-0479">Metal-binding</keyword>
<gene>
    <name evidence="7" type="primary">LOC108680445</name>
</gene>
<keyword evidence="6" id="KW-1185">Reference proteome</keyword>
<dbReference type="GO" id="GO:0006629">
    <property type="term" value="P:lipid metabolic process"/>
    <property type="evidence" value="ECO:0007669"/>
    <property type="project" value="InterPro"/>
</dbReference>
<organism evidence="6 7">
    <name type="scientific">Hyalella azteca</name>
    <name type="common">Amphipod</name>
    <dbReference type="NCBI Taxonomy" id="294128"/>
    <lineage>
        <taxon>Eukaryota</taxon>
        <taxon>Metazoa</taxon>
        <taxon>Ecdysozoa</taxon>
        <taxon>Arthropoda</taxon>
        <taxon>Crustacea</taxon>
        <taxon>Multicrustacea</taxon>
        <taxon>Malacostraca</taxon>
        <taxon>Eumalacostraca</taxon>
        <taxon>Peracarida</taxon>
        <taxon>Amphipoda</taxon>
        <taxon>Senticaudata</taxon>
        <taxon>Talitrida</taxon>
        <taxon>Talitroidea</taxon>
        <taxon>Hyalellidae</taxon>
        <taxon>Hyalella</taxon>
    </lineage>
</organism>
<keyword evidence="1 4" id="KW-0349">Heme</keyword>
<name>A0A8B7PGR6_HYAAZ</name>
<dbReference type="InterPro" id="IPR053100">
    <property type="entry name" value="Cytochrome_b5-related"/>
</dbReference>
<dbReference type="InterPro" id="IPR036400">
    <property type="entry name" value="Cyt_B5-like_heme/steroid_sf"/>
</dbReference>
<accession>A0A8B7PGR6</accession>
<evidence type="ECO:0000256" key="2">
    <source>
        <dbReference type="ARBA" id="ARBA00022723"/>
    </source>
</evidence>
<comment type="similarity">
    <text evidence="4">Belongs to the cytochrome b5 family.</text>
</comment>
<dbReference type="Pfam" id="PF00487">
    <property type="entry name" value="FA_desaturase"/>
    <property type="match status" value="1"/>
</dbReference>
<feature type="domain" description="Cytochrome b5 heme-binding" evidence="5">
    <location>
        <begin position="64"/>
        <end position="119"/>
    </location>
</feature>
<evidence type="ECO:0000256" key="1">
    <source>
        <dbReference type="ARBA" id="ARBA00022617"/>
    </source>
</evidence>
<evidence type="ECO:0000259" key="5">
    <source>
        <dbReference type="PROSITE" id="PS50255"/>
    </source>
</evidence>
<dbReference type="Proteomes" id="UP000694843">
    <property type="component" value="Unplaced"/>
</dbReference>
<evidence type="ECO:0000313" key="7">
    <source>
        <dbReference type="RefSeq" id="XP_018024757.1"/>
    </source>
</evidence>
<dbReference type="Gene3D" id="3.10.120.10">
    <property type="entry name" value="Cytochrome b5-like heme/steroid binding domain"/>
    <property type="match status" value="1"/>
</dbReference>
<dbReference type="SMART" id="SM01117">
    <property type="entry name" value="Cyt-b5"/>
    <property type="match status" value="1"/>
</dbReference>
<dbReference type="AlphaFoldDB" id="A0A8B7PGR6"/>
<evidence type="ECO:0000256" key="3">
    <source>
        <dbReference type="ARBA" id="ARBA00023004"/>
    </source>
</evidence>
<dbReference type="InterPro" id="IPR018506">
    <property type="entry name" value="Cyt_B5_heme-BS"/>
</dbReference>
<dbReference type="PANTHER" id="PTHR16740:SF1">
    <property type="entry name" value="CYTOCHROME B5-RELATED PROTEIN-RELATED"/>
    <property type="match status" value="1"/>
</dbReference>
<reference evidence="7" key="1">
    <citation type="submission" date="2025-08" db="UniProtKB">
        <authorList>
            <consortium name="RefSeq"/>
        </authorList>
    </citation>
    <scope>IDENTIFICATION</scope>
    <source>
        <tissue evidence="7">Whole organism</tissue>
    </source>
</reference>
<keyword evidence="3 4" id="KW-0408">Iron</keyword>
<dbReference type="PROSITE" id="PS50255">
    <property type="entry name" value="CYTOCHROME_B5_2"/>
    <property type="match status" value="1"/>
</dbReference>
<keyword evidence="4" id="KW-0472">Membrane</keyword>
<comment type="caution">
    <text evidence="4">Lacks conserved residue(s) required for the propagation of feature annotation.</text>
</comment>
<feature type="transmembrane region" description="Helical" evidence="4">
    <location>
        <begin position="263"/>
        <end position="283"/>
    </location>
</feature>